<reference evidence="8" key="1">
    <citation type="submission" date="2016-10" db="EMBL/GenBank/DDBJ databases">
        <title>Sequence of Gallionella enrichment culture.</title>
        <authorList>
            <person name="Poehlein A."/>
            <person name="Muehling M."/>
            <person name="Daniel R."/>
        </authorList>
    </citation>
    <scope>NUCLEOTIDE SEQUENCE</scope>
</reference>
<keyword evidence="4 6" id="KW-1133">Transmembrane helix</keyword>
<dbReference type="Pfam" id="PF00892">
    <property type="entry name" value="EamA"/>
    <property type="match status" value="2"/>
</dbReference>
<evidence type="ECO:0000313" key="8">
    <source>
        <dbReference type="EMBL" id="OIQ88295.1"/>
    </source>
</evidence>
<keyword evidence="5 6" id="KW-0472">Membrane</keyword>
<evidence type="ECO:0000256" key="5">
    <source>
        <dbReference type="ARBA" id="ARBA00023136"/>
    </source>
</evidence>
<feature type="domain" description="EamA" evidence="7">
    <location>
        <begin position="160"/>
        <end position="294"/>
    </location>
</feature>
<accession>A0A1J5R8D3</accession>
<organism evidence="8">
    <name type="scientific">mine drainage metagenome</name>
    <dbReference type="NCBI Taxonomy" id="410659"/>
    <lineage>
        <taxon>unclassified sequences</taxon>
        <taxon>metagenomes</taxon>
        <taxon>ecological metagenomes</taxon>
    </lineage>
</organism>
<dbReference type="GO" id="GO:0005886">
    <property type="term" value="C:plasma membrane"/>
    <property type="evidence" value="ECO:0007669"/>
    <property type="project" value="UniProtKB-SubCell"/>
</dbReference>
<evidence type="ECO:0000256" key="2">
    <source>
        <dbReference type="ARBA" id="ARBA00022475"/>
    </source>
</evidence>
<evidence type="ECO:0000256" key="3">
    <source>
        <dbReference type="ARBA" id="ARBA00022692"/>
    </source>
</evidence>
<keyword evidence="2" id="KW-1003">Cell membrane</keyword>
<dbReference type="AlphaFoldDB" id="A0A1J5R8D3"/>
<feature type="transmembrane region" description="Helical" evidence="6">
    <location>
        <begin position="132"/>
        <end position="151"/>
    </location>
</feature>
<dbReference type="SUPFAM" id="SSF103481">
    <property type="entry name" value="Multidrug resistance efflux transporter EmrE"/>
    <property type="match status" value="2"/>
</dbReference>
<feature type="transmembrane region" description="Helical" evidence="6">
    <location>
        <begin position="107"/>
        <end position="125"/>
    </location>
</feature>
<evidence type="ECO:0000256" key="1">
    <source>
        <dbReference type="ARBA" id="ARBA00004651"/>
    </source>
</evidence>
<gene>
    <name evidence="8" type="ORF">GALL_298270</name>
</gene>
<feature type="transmembrane region" description="Helical" evidence="6">
    <location>
        <begin position="278"/>
        <end position="295"/>
    </location>
</feature>
<sequence length="299" mass="31780">MSASPSSARLRAGLALASAGAIAFSGKAIVAKLIYRWPIDATTLIFFRMVFALPLFALLAWWRGRGRARLSRVQFGRLLVLGFTGYYAASMLDFMGLERISASLERLILYLNPTIVLLLGALFFGRRLGSRQWLAMGLSYCGVLVVFVRELDVQGPHVVLGAALVLGSALSYATYLVLGGSLVGELGAQRLAAWAGVIASVLCIVQFVVLKPLAAALVPAPVVWLSLLNATACTVAPIMMVMMAVERIGAALTAQTGMLGPLSTIALSVWLLHEPFTSSLLLGTLFVLGGIYVLARAPA</sequence>
<dbReference type="InterPro" id="IPR000620">
    <property type="entry name" value="EamA_dom"/>
</dbReference>
<feature type="transmembrane region" description="Helical" evidence="6">
    <location>
        <begin position="222"/>
        <end position="245"/>
    </location>
</feature>
<feature type="transmembrane region" description="Helical" evidence="6">
    <location>
        <begin position="44"/>
        <end position="63"/>
    </location>
</feature>
<feature type="domain" description="EamA" evidence="7">
    <location>
        <begin position="13"/>
        <end position="147"/>
    </location>
</feature>
<evidence type="ECO:0000259" key="7">
    <source>
        <dbReference type="Pfam" id="PF00892"/>
    </source>
</evidence>
<comment type="caution">
    <text evidence="8">The sequence shown here is derived from an EMBL/GenBank/DDBJ whole genome shotgun (WGS) entry which is preliminary data.</text>
</comment>
<evidence type="ECO:0000256" key="6">
    <source>
        <dbReference type="SAM" id="Phobius"/>
    </source>
</evidence>
<dbReference type="EMBL" id="MLJW01000378">
    <property type="protein sequence ID" value="OIQ88295.1"/>
    <property type="molecule type" value="Genomic_DNA"/>
</dbReference>
<dbReference type="InterPro" id="IPR050638">
    <property type="entry name" value="AA-Vitamin_Transporters"/>
</dbReference>
<feature type="transmembrane region" description="Helical" evidence="6">
    <location>
        <begin position="191"/>
        <end position="210"/>
    </location>
</feature>
<dbReference type="PANTHER" id="PTHR32322:SF18">
    <property type="entry name" value="S-ADENOSYLMETHIONINE_S-ADENOSYLHOMOCYSTEINE TRANSPORTER"/>
    <property type="match status" value="1"/>
</dbReference>
<proteinExistence type="predicted"/>
<comment type="subcellular location">
    <subcellularLocation>
        <location evidence="1">Cell membrane</location>
        <topology evidence="1">Multi-pass membrane protein</topology>
    </subcellularLocation>
</comment>
<feature type="transmembrane region" description="Helical" evidence="6">
    <location>
        <begin position="75"/>
        <end position="95"/>
    </location>
</feature>
<name>A0A1J5R8D3_9ZZZZ</name>
<evidence type="ECO:0000256" key="4">
    <source>
        <dbReference type="ARBA" id="ARBA00022989"/>
    </source>
</evidence>
<dbReference type="PANTHER" id="PTHR32322">
    <property type="entry name" value="INNER MEMBRANE TRANSPORTER"/>
    <property type="match status" value="1"/>
</dbReference>
<keyword evidence="3 6" id="KW-0812">Transmembrane</keyword>
<feature type="transmembrane region" description="Helical" evidence="6">
    <location>
        <begin position="252"/>
        <end position="272"/>
    </location>
</feature>
<feature type="transmembrane region" description="Helical" evidence="6">
    <location>
        <begin position="157"/>
        <end position="179"/>
    </location>
</feature>
<protein>
    <submittedName>
        <fullName evidence="8">EamA-like transporter family protein</fullName>
    </submittedName>
</protein>
<dbReference type="InterPro" id="IPR037185">
    <property type="entry name" value="EmrE-like"/>
</dbReference>